<dbReference type="OrthoDB" id="3240445at2"/>
<dbReference type="Proteomes" id="UP000235034">
    <property type="component" value="Unassembled WGS sequence"/>
</dbReference>
<accession>A0A2N5J5Q7</accession>
<keyword evidence="4" id="KW-1185">Reference proteome</keyword>
<feature type="compositionally biased region" description="Low complexity" evidence="1">
    <location>
        <begin position="109"/>
        <end position="146"/>
    </location>
</feature>
<name>A0A2N5J5Q7_9BIFI</name>
<evidence type="ECO:0000256" key="2">
    <source>
        <dbReference type="SAM" id="Phobius"/>
    </source>
</evidence>
<organism evidence="3 4">
    <name type="scientific">Bifidobacterium parmae</name>
    <dbReference type="NCBI Taxonomy" id="361854"/>
    <lineage>
        <taxon>Bacteria</taxon>
        <taxon>Bacillati</taxon>
        <taxon>Actinomycetota</taxon>
        <taxon>Actinomycetes</taxon>
        <taxon>Bifidobacteriales</taxon>
        <taxon>Bifidobacteriaceae</taxon>
        <taxon>Bifidobacterium</taxon>
    </lineage>
</organism>
<gene>
    <name evidence="3" type="ORF">Uis4E_0419</name>
</gene>
<feature type="transmembrane region" description="Helical" evidence="2">
    <location>
        <begin position="212"/>
        <end position="232"/>
    </location>
</feature>
<evidence type="ECO:0000313" key="3">
    <source>
        <dbReference type="EMBL" id="PLS29545.1"/>
    </source>
</evidence>
<keyword evidence="2" id="KW-0472">Membrane</keyword>
<protein>
    <recommendedName>
        <fullName evidence="5">DUF4190 domain-containing protein</fullName>
    </recommendedName>
</protein>
<feature type="compositionally biased region" description="Gly residues" evidence="1">
    <location>
        <begin position="16"/>
        <end position="26"/>
    </location>
</feature>
<dbReference type="EMBL" id="NMWT01000003">
    <property type="protein sequence ID" value="PLS29545.1"/>
    <property type="molecule type" value="Genomic_DNA"/>
</dbReference>
<keyword evidence="2" id="KW-0812">Transmembrane</keyword>
<feature type="compositionally biased region" description="Polar residues" evidence="1">
    <location>
        <begin position="1"/>
        <end position="15"/>
    </location>
</feature>
<feature type="transmembrane region" description="Helical" evidence="2">
    <location>
        <begin position="174"/>
        <end position="200"/>
    </location>
</feature>
<dbReference type="RefSeq" id="WP_101621640.1">
    <property type="nucleotide sequence ID" value="NZ_NMWT01000003.1"/>
</dbReference>
<evidence type="ECO:0000256" key="1">
    <source>
        <dbReference type="SAM" id="MobiDB-lite"/>
    </source>
</evidence>
<keyword evidence="2" id="KW-1133">Transmembrane helix</keyword>
<sequence>MSAPGQQPNDPAQQTGGNGVAPGAGSPGPVVSGQPQYGQYAQPDYGAMLSQFGPDYNPYLYGAPDPEPQKDDAGETAQAARQRMPQRTPGAAYPGGYGQNGPYGGAQGPQGPYGQQGPNGPYPQNGPYAPNGNPNGNPTVPGNGANDGHTPRYFYGIDVNDPNQNPLYGRWDSYAIIAFVFALVFSVPLLPTVMGVISVWRTGTFHMKGRGLAIAAIVINLITTAVQIWMWVNGIDVTDLTNQMLNMVGGGSGSGDTMTT</sequence>
<evidence type="ECO:0008006" key="5">
    <source>
        <dbReference type="Google" id="ProtNLM"/>
    </source>
</evidence>
<proteinExistence type="predicted"/>
<feature type="compositionally biased region" description="Gly residues" evidence="1">
    <location>
        <begin position="93"/>
        <end position="108"/>
    </location>
</feature>
<feature type="region of interest" description="Disordered" evidence="1">
    <location>
        <begin position="1"/>
        <end position="147"/>
    </location>
</feature>
<evidence type="ECO:0000313" key="4">
    <source>
        <dbReference type="Proteomes" id="UP000235034"/>
    </source>
</evidence>
<reference evidence="3 4" key="1">
    <citation type="submission" date="2017-07" db="EMBL/GenBank/DDBJ databases">
        <title>Bifidobacterium novel species.</title>
        <authorList>
            <person name="Lugli G.A."/>
            <person name="Milani C."/>
            <person name="Duranti S."/>
            <person name="Mangifesta M."/>
        </authorList>
    </citation>
    <scope>NUCLEOTIDE SEQUENCE [LARGE SCALE GENOMIC DNA]</scope>
    <source>
        <strain evidence="3 4">77</strain>
    </source>
</reference>
<comment type="caution">
    <text evidence="3">The sequence shown here is derived from an EMBL/GenBank/DDBJ whole genome shotgun (WGS) entry which is preliminary data.</text>
</comment>
<dbReference type="AlphaFoldDB" id="A0A2N5J5Q7"/>